<evidence type="ECO:0000313" key="13">
    <source>
        <dbReference type="EMBL" id="MBD2277922.1"/>
    </source>
</evidence>
<keyword evidence="14" id="KW-1185">Reference proteome</keyword>
<dbReference type="InterPro" id="IPR001731">
    <property type="entry name" value="ALAD"/>
</dbReference>
<dbReference type="PANTHER" id="PTHR11458">
    <property type="entry name" value="DELTA-AMINOLEVULINIC ACID DEHYDRATASE"/>
    <property type="match status" value="1"/>
</dbReference>
<dbReference type="CDD" id="cd04823">
    <property type="entry name" value="ALAD_PBGS_aspartate_rich"/>
    <property type="match status" value="1"/>
</dbReference>
<comment type="pathway">
    <text evidence="1">Porphyrin-containing compound metabolism; protoporphyrin-IX biosynthesis; coproporphyrinogen-III from 5-aminolevulinate: step 1/4.</text>
</comment>
<evidence type="ECO:0000256" key="6">
    <source>
        <dbReference type="ARBA" id="ARBA00023133"/>
    </source>
</evidence>
<dbReference type="PIRSF" id="PIRSF001415">
    <property type="entry name" value="Porphbilin_synth"/>
    <property type="match status" value="1"/>
</dbReference>
<dbReference type="PRINTS" id="PR00144">
    <property type="entry name" value="DALDHYDRTASE"/>
</dbReference>
<dbReference type="InterPro" id="IPR030656">
    <property type="entry name" value="ALAD_AS"/>
</dbReference>
<evidence type="ECO:0000256" key="5">
    <source>
        <dbReference type="ARBA" id="ARBA00020771"/>
    </source>
</evidence>
<sequence length="336" mass="36819">MSSENSSTNQALHLTQRPRRLRRTATLRKMVRETILTVDDLIYPMFVMEGESTKIEIVSMPGCYRYSLDLLLEEIAAVSQLGINAIALFPVIPEEQKDDTATESYNPEGLVQETVKAIKNAVPEIIIITDVALDPFTTHGHDGLVDENGKILNDQTIEVLVKMALSQAEAGADFVAPSDMMDGRIGAIRQALDAEGYINVGILAYSAKYASAYYGPFRDALDSAPKFGDKKTYQMDAANAKEALKEIELDIAEGADIIMVKPALAYLDIICQVKSATNLPVAAYNVSGEYAMIKAAAQHGWIDEKKVILETLTSMKRAGADLILTYFAKEVALMLM</sequence>
<evidence type="ECO:0000256" key="8">
    <source>
        <dbReference type="ARBA" id="ARBA00023244"/>
    </source>
</evidence>
<comment type="subunit">
    <text evidence="3 11">Homooctamer.</text>
</comment>
<dbReference type="Proteomes" id="UP000606721">
    <property type="component" value="Unassembled WGS sequence"/>
</dbReference>
<dbReference type="EC" id="4.2.1.24" evidence="4 11"/>
<keyword evidence="7 11" id="KW-0456">Lyase</keyword>
<dbReference type="PROSITE" id="PS00169">
    <property type="entry name" value="D_ALA_DEHYDRATASE"/>
    <property type="match status" value="1"/>
</dbReference>
<comment type="function">
    <text evidence="9">Catalyzes an early step in the biosynthesis of tetrapyrroles. Binds two molecules of 5-aminolevulinate per subunit, each at a distinct site, and catalyzes their condensation to form porphobilinogen.</text>
</comment>
<evidence type="ECO:0000256" key="10">
    <source>
        <dbReference type="ARBA" id="ARBA00047651"/>
    </source>
</evidence>
<evidence type="ECO:0000256" key="11">
    <source>
        <dbReference type="RuleBase" id="RU000515"/>
    </source>
</evidence>
<organism evidence="13 14">
    <name type="scientific">Aphanizomenon flos-aquae FACHB-1040</name>
    <dbReference type="NCBI Taxonomy" id="2692887"/>
    <lineage>
        <taxon>Bacteria</taxon>
        <taxon>Bacillati</taxon>
        <taxon>Cyanobacteriota</taxon>
        <taxon>Cyanophyceae</taxon>
        <taxon>Nostocales</taxon>
        <taxon>Aphanizomenonaceae</taxon>
        <taxon>Aphanizomenon</taxon>
    </lineage>
</organism>
<evidence type="ECO:0000256" key="12">
    <source>
        <dbReference type="RuleBase" id="RU004161"/>
    </source>
</evidence>
<dbReference type="EMBL" id="JACJQT010000011">
    <property type="protein sequence ID" value="MBD2277922.1"/>
    <property type="molecule type" value="Genomic_DNA"/>
</dbReference>
<dbReference type="Pfam" id="PF00490">
    <property type="entry name" value="ALAD"/>
    <property type="match status" value="1"/>
</dbReference>
<evidence type="ECO:0000256" key="3">
    <source>
        <dbReference type="ARBA" id="ARBA00011823"/>
    </source>
</evidence>
<proteinExistence type="inferred from homology"/>
<protein>
    <recommendedName>
        <fullName evidence="5 11">Delta-aminolevulinic acid dehydratase</fullName>
        <ecNumber evidence="4 11">4.2.1.24</ecNumber>
    </recommendedName>
</protein>
<reference evidence="13 14" key="1">
    <citation type="journal article" date="2020" name="ISME J.">
        <title>Comparative genomics reveals insights into cyanobacterial evolution and habitat adaptation.</title>
        <authorList>
            <person name="Chen M.Y."/>
            <person name="Teng W.K."/>
            <person name="Zhao L."/>
            <person name="Hu C.X."/>
            <person name="Zhou Y.K."/>
            <person name="Han B.P."/>
            <person name="Song L.R."/>
            <person name="Shu W.S."/>
        </authorList>
    </citation>
    <scope>NUCLEOTIDE SEQUENCE [LARGE SCALE GENOMIC DNA]</scope>
    <source>
        <strain evidence="13 14">FACHB-1040</strain>
    </source>
</reference>
<evidence type="ECO:0000256" key="7">
    <source>
        <dbReference type="ARBA" id="ARBA00023239"/>
    </source>
</evidence>
<dbReference type="PANTHER" id="PTHR11458:SF0">
    <property type="entry name" value="DELTA-AMINOLEVULINIC ACID DEHYDRATASE"/>
    <property type="match status" value="1"/>
</dbReference>
<accession>A0ABR8BT24</accession>
<dbReference type="InterPro" id="IPR013785">
    <property type="entry name" value="Aldolase_TIM"/>
</dbReference>
<evidence type="ECO:0000313" key="14">
    <source>
        <dbReference type="Proteomes" id="UP000606721"/>
    </source>
</evidence>
<dbReference type="NCBIfam" id="NF006762">
    <property type="entry name" value="PRK09283.1"/>
    <property type="match status" value="1"/>
</dbReference>
<keyword evidence="6" id="KW-0350">Heme biosynthesis</keyword>
<comment type="similarity">
    <text evidence="2 12">Belongs to the ALAD family.</text>
</comment>
<dbReference type="RefSeq" id="WP_039202298.1">
    <property type="nucleotide sequence ID" value="NZ_JACJQT010000011.1"/>
</dbReference>
<dbReference type="Gene3D" id="3.20.20.70">
    <property type="entry name" value="Aldolase class I"/>
    <property type="match status" value="1"/>
</dbReference>
<dbReference type="SUPFAM" id="SSF51569">
    <property type="entry name" value="Aldolase"/>
    <property type="match status" value="1"/>
</dbReference>
<evidence type="ECO:0000256" key="4">
    <source>
        <dbReference type="ARBA" id="ARBA00012053"/>
    </source>
</evidence>
<dbReference type="SMART" id="SM01004">
    <property type="entry name" value="ALAD"/>
    <property type="match status" value="1"/>
</dbReference>
<comment type="caution">
    <text evidence="13">The sequence shown here is derived from an EMBL/GenBank/DDBJ whole genome shotgun (WGS) entry which is preliminary data.</text>
</comment>
<evidence type="ECO:0000256" key="1">
    <source>
        <dbReference type="ARBA" id="ARBA00004694"/>
    </source>
</evidence>
<evidence type="ECO:0000256" key="2">
    <source>
        <dbReference type="ARBA" id="ARBA00008055"/>
    </source>
</evidence>
<keyword evidence="8 11" id="KW-0627">Porphyrin biosynthesis</keyword>
<evidence type="ECO:0000256" key="9">
    <source>
        <dbReference type="ARBA" id="ARBA00025628"/>
    </source>
</evidence>
<gene>
    <name evidence="13" type="primary">hemB</name>
    <name evidence="13" type="ORF">H6F99_06190</name>
</gene>
<name>A0ABR8BT24_APHFL</name>
<comment type="catalytic activity">
    <reaction evidence="10 11">
        <text>2 5-aminolevulinate = porphobilinogen + 2 H2O + H(+)</text>
        <dbReference type="Rhea" id="RHEA:24064"/>
        <dbReference type="ChEBI" id="CHEBI:15377"/>
        <dbReference type="ChEBI" id="CHEBI:15378"/>
        <dbReference type="ChEBI" id="CHEBI:58126"/>
        <dbReference type="ChEBI" id="CHEBI:356416"/>
        <dbReference type="EC" id="4.2.1.24"/>
    </reaction>
</comment>
<dbReference type="GO" id="GO:0004655">
    <property type="term" value="F:porphobilinogen synthase activity"/>
    <property type="evidence" value="ECO:0007669"/>
    <property type="project" value="UniProtKB-EC"/>
</dbReference>